<name>A0ABU0NHI0_STRRH</name>
<dbReference type="PANTHER" id="PTHR38436">
    <property type="entry name" value="POLYKETIDE CYCLASE SNOAL-LIKE DOMAIN"/>
    <property type="match status" value="1"/>
</dbReference>
<accession>A0ABU0NHI0</accession>
<dbReference type="EMBL" id="JAUSWV010000002">
    <property type="protein sequence ID" value="MDQ0578568.1"/>
    <property type="molecule type" value="Genomic_DNA"/>
</dbReference>
<protein>
    <submittedName>
        <fullName evidence="1">Ester cyclase</fullName>
    </submittedName>
</protein>
<dbReference type="Pfam" id="PF07366">
    <property type="entry name" value="SnoaL"/>
    <property type="match status" value="1"/>
</dbReference>
<comment type="caution">
    <text evidence="1">The sequence shown here is derived from an EMBL/GenBank/DDBJ whole genome shotgun (WGS) entry which is preliminary data.</text>
</comment>
<dbReference type="PANTHER" id="PTHR38436:SF1">
    <property type="entry name" value="ESTER CYCLASE"/>
    <property type="match status" value="1"/>
</dbReference>
<sequence>MNTSENILVKNKETVRAFIDALFTKGDLGAIDDYLAADFVDHDPPLNGPPDRTGMRSAGALFREACPDWHSEPYLMIAEGDLVVECFTAAGTQRGDLFGAPAPAEGRTVVLRGINVFRVQGERIVERWGRLDELGVLEQLGIVPAPA</sequence>
<organism evidence="1 2">
    <name type="scientific">Streptomyces rishiriensis</name>
    <dbReference type="NCBI Taxonomy" id="68264"/>
    <lineage>
        <taxon>Bacteria</taxon>
        <taxon>Bacillati</taxon>
        <taxon>Actinomycetota</taxon>
        <taxon>Actinomycetes</taxon>
        <taxon>Kitasatosporales</taxon>
        <taxon>Streptomycetaceae</taxon>
        <taxon>Streptomyces</taxon>
    </lineage>
</organism>
<dbReference type="SUPFAM" id="SSF54427">
    <property type="entry name" value="NTF2-like"/>
    <property type="match status" value="1"/>
</dbReference>
<proteinExistence type="predicted"/>
<dbReference type="InterPro" id="IPR032710">
    <property type="entry name" value="NTF2-like_dom_sf"/>
</dbReference>
<keyword evidence="2" id="KW-1185">Reference proteome</keyword>
<evidence type="ECO:0000313" key="2">
    <source>
        <dbReference type="Proteomes" id="UP001230654"/>
    </source>
</evidence>
<dbReference type="Proteomes" id="UP001230654">
    <property type="component" value="Unassembled WGS sequence"/>
</dbReference>
<gene>
    <name evidence="1" type="ORF">QF030_000746</name>
</gene>
<evidence type="ECO:0000313" key="1">
    <source>
        <dbReference type="EMBL" id="MDQ0578568.1"/>
    </source>
</evidence>
<reference evidence="1 2" key="1">
    <citation type="submission" date="2023-07" db="EMBL/GenBank/DDBJ databases">
        <title>Comparative genomics of wheat-associated soil bacteria to identify genetic determinants of phenazine resistance.</title>
        <authorList>
            <person name="Mouncey N."/>
        </authorList>
    </citation>
    <scope>NUCLEOTIDE SEQUENCE [LARGE SCALE GENOMIC DNA]</scope>
    <source>
        <strain evidence="1 2">B2I6</strain>
    </source>
</reference>
<dbReference type="InterPro" id="IPR009959">
    <property type="entry name" value="Cyclase_SnoaL-like"/>
</dbReference>
<dbReference type="RefSeq" id="WP_307161169.1">
    <property type="nucleotide sequence ID" value="NZ_JAUSWV010000002.1"/>
</dbReference>
<dbReference type="Gene3D" id="3.10.450.50">
    <property type="match status" value="1"/>
</dbReference>